<keyword evidence="9" id="KW-0819">tRNA processing</keyword>
<evidence type="ECO:0000313" key="13">
    <source>
        <dbReference type="Proteomes" id="UP000033632"/>
    </source>
</evidence>
<keyword evidence="9" id="KW-0479">Metal-binding</keyword>
<comment type="similarity">
    <text evidence="2">Belongs to the ribonuclease III family.</text>
</comment>
<evidence type="ECO:0000256" key="2">
    <source>
        <dbReference type="ARBA" id="ARBA00010183"/>
    </source>
</evidence>
<keyword evidence="6 9" id="KW-0255">Endonuclease</keyword>
<dbReference type="AlphaFoldDB" id="A0A0F5FRZ6"/>
<keyword evidence="5 9" id="KW-0540">Nuclease</keyword>
<evidence type="ECO:0000259" key="11">
    <source>
        <dbReference type="PROSITE" id="PS50142"/>
    </source>
</evidence>
<protein>
    <recommendedName>
        <fullName evidence="9">Ribonuclease 3</fullName>
        <ecNumber evidence="9">3.1.26.3</ecNumber>
    </recommendedName>
    <alternativeName>
        <fullName evidence="9">Ribonuclease III</fullName>
        <shortName evidence="9">RNase III</shortName>
    </alternativeName>
</protein>
<comment type="subunit">
    <text evidence="9">Homodimer.</text>
</comment>
<dbReference type="STRING" id="443610.VE25_13750"/>
<feature type="active site" evidence="9">
    <location>
        <position position="125"/>
    </location>
</feature>
<keyword evidence="13" id="KW-1185">Reference proteome</keyword>
<dbReference type="EC" id="3.1.26.3" evidence="9"/>
<dbReference type="SMART" id="SM00535">
    <property type="entry name" value="RIBOc"/>
    <property type="match status" value="1"/>
</dbReference>
<dbReference type="GO" id="GO:0004525">
    <property type="term" value="F:ribonuclease III activity"/>
    <property type="evidence" value="ECO:0007669"/>
    <property type="project" value="UniProtKB-UniRule"/>
</dbReference>
<feature type="binding site" evidence="9">
    <location>
        <position position="125"/>
    </location>
    <ligand>
        <name>Mg(2+)</name>
        <dbReference type="ChEBI" id="CHEBI:18420"/>
    </ligand>
</feature>
<dbReference type="GO" id="GO:0008033">
    <property type="term" value="P:tRNA processing"/>
    <property type="evidence" value="ECO:0007669"/>
    <property type="project" value="UniProtKB-KW"/>
</dbReference>
<evidence type="ECO:0000256" key="8">
    <source>
        <dbReference type="ARBA" id="ARBA00022884"/>
    </source>
</evidence>
<dbReference type="InterPro" id="IPR011907">
    <property type="entry name" value="RNase_III"/>
</dbReference>
<proteinExistence type="inferred from homology"/>
<sequence>MSRRARSHEKLEARLGYRFADPDLLDRALTHSSAVAPSRRIERSYQRLEFLGDRVLGLVIADMLYRRFPKSNEGALSRSLNTLVRKETCAIIARQLDLGAELILGDSEARTGGAGKEAILADVTEAVIGAIYCDGGLGKAYEFVERMFSDHIGETGLTRADAKTTLQEWAQARGLEPPAYIEVERTGPDHAPQFTIAVAASGYEPITASGPSKKIAEHKAAERFLVAHNVWKETL</sequence>
<evidence type="ECO:0000256" key="4">
    <source>
        <dbReference type="ARBA" id="ARBA00022664"/>
    </source>
</evidence>
<feature type="binding site" evidence="9">
    <location>
        <position position="49"/>
    </location>
    <ligand>
        <name>Mg(2+)</name>
        <dbReference type="ChEBI" id="CHEBI:18420"/>
    </ligand>
</feature>
<reference evidence="12 13" key="1">
    <citation type="submission" date="2015-03" db="EMBL/GenBank/DDBJ databases">
        <authorList>
            <person name="Hassan Y.I."/>
            <person name="Lepp D."/>
            <person name="Li X.-Z."/>
            <person name="Zhou T."/>
        </authorList>
    </citation>
    <scope>NUCLEOTIDE SEQUENCE [LARGE SCALE GENOMIC DNA]</scope>
    <source>
        <strain evidence="12 13">BD-c194</strain>
    </source>
</reference>
<dbReference type="RefSeq" id="WP_046109185.1">
    <property type="nucleotide sequence ID" value="NZ_JZEX01000119.1"/>
</dbReference>
<dbReference type="GO" id="GO:0019843">
    <property type="term" value="F:rRNA binding"/>
    <property type="evidence" value="ECO:0007669"/>
    <property type="project" value="UniProtKB-KW"/>
</dbReference>
<dbReference type="GO" id="GO:0006364">
    <property type="term" value="P:rRNA processing"/>
    <property type="evidence" value="ECO:0007669"/>
    <property type="project" value="UniProtKB-UniRule"/>
</dbReference>
<evidence type="ECO:0000313" key="12">
    <source>
        <dbReference type="EMBL" id="KKB11360.1"/>
    </source>
</evidence>
<dbReference type="Gene3D" id="1.10.1520.10">
    <property type="entry name" value="Ribonuclease III domain"/>
    <property type="match status" value="1"/>
</dbReference>
<keyword evidence="9" id="KW-0460">Magnesium</keyword>
<dbReference type="CDD" id="cd00593">
    <property type="entry name" value="RIBOc"/>
    <property type="match status" value="1"/>
</dbReference>
<dbReference type="CDD" id="cd10845">
    <property type="entry name" value="DSRM_RNAse_III_family"/>
    <property type="match status" value="1"/>
</dbReference>
<comment type="function">
    <text evidence="9">Digests double-stranded RNA. Involved in the processing of primary rRNA transcript to yield the immediate precursors to the large and small rRNAs (23S and 16S). Processes some mRNAs, and tRNAs when they are encoded in the rRNA operon. Processes pre-crRNA and tracrRNA of type II CRISPR loci if present in the organism.</text>
</comment>
<dbReference type="GO" id="GO:0005737">
    <property type="term" value="C:cytoplasm"/>
    <property type="evidence" value="ECO:0007669"/>
    <property type="project" value="UniProtKB-SubCell"/>
</dbReference>
<evidence type="ECO:0000256" key="7">
    <source>
        <dbReference type="ARBA" id="ARBA00022801"/>
    </source>
</evidence>
<keyword evidence="9" id="KW-0699">rRNA-binding</keyword>
<dbReference type="GO" id="GO:0010468">
    <property type="term" value="P:regulation of gene expression"/>
    <property type="evidence" value="ECO:0007669"/>
    <property type="project" value="TreeGrafter"/>
</dbReference>
<evidence type="ECO:0000256" key="5">
    <source>
        <dbReference type="ARBA" id="ARBA00022722"/>
    </source>
</evidence>
<comment type="subcellular location">
    <subcellularLocation>
        <location evidence="9">Cytoplasm</location>
    </subcellularLocation>
</comment>
<gene>
    <name evidence="9" type="primary">rnc</name>
    <name evidence="12" type="ORF">VE25_13750</name>
</gene>
<dbReference type="Gene3D" id="3.30.160.20">
    <property type="match status" value="1"/>
</dbReference>
<dbReference type="NCBIfam" id="TIGR02191">
    <property type="entry name" value="RNaseIII"/>
    <property type="match status" value="1"/>
</dbReference>
<dbReference type="PROSITE" id="PS50142">
    <property type="entry name" value="RNASE_3_2"/>
    <property type="match status" value="1"/>
</dbReference>
<dbReference type="Pfam" id="PF14622">
    <property type="entry name" value="Ribonucleas_3_3"/>
    <property type="match status" value="1"/>
</dbReference>
<evidence type="ECO:0000256" key="1">
    <source>
        <dbReference type="ARBA" id="ARBA00000109"/>
    </source>
</evidence>
<dbReference type="Pfam" id="PF00035">
    <property type="entry name" value="dsrm"/>
    <property type="match status" value="1"/>
</dbReference>
<evidence type="ECO:0000256" key="3">
    <source>
        <dbReference type="ARBA" id="ARBA00022552"/>
    </source>
</evidence>
<keyword evidence="8 9" id="KW-0694">RNA-binding</keyword>
<comment type="cofactor">
    <cofactor evidence="9">
        <name>Mg(2+)</name>
        <dbReference type="ChEBI" id="CHEBI:18420"/>
    </cofactor>
</comment>
<feature type="binding site" evidence="9">
    <location>
        <position position="122"/>
    </location>
    <ligand>
        <name>Mg(2+)</name>
        <dbReference type="ChEBI" id="CHEBI:18420"/>
    </ligand>
</feature>
<comment type="caution">
    <text evidence="12">The sequence shown here is derived from an EMBL/GenBank/DDBJ whole genome shotgun (WGS) entry which is preliminary data.</text>
</comment>
<dbReference type="FunFam" id="1.10.1520.10:FF:000001">
    <property type="entry name" value="Ribonuclease 3"/>
    <property type="match status" value="1"/>
</dbReference>
<dbReference type="PANTHER" id="PTHR11207">
    <property type="entry name" value="RIBONUCLEASE III"/>
    <property type="match status" value="1"/>
</dbReference>
<dbReference type="SUPFAM" id="SSF54768">
    <property type="entry name" value="dsRNA-binding domain-like"/>
    <property type="match status" value="1"/>
</dbReference>
<dbReference type="OrthoDB" id="9805026at2"/>
<evidence type="ECO:0000259" key="10">
    <source>
        <dbReference type="PROSITE" id="PS50137"/>
    </source>
</evidence>
<dbReference type="InterPro" id="IPR000999">
    <property type="entry name" value="RNase_III_dom"/>
</dbReference>
<feature type="domain" description="RNase III" evidence="11">
    <location>
        <begin position="8"/>
        <end position="136"/>
    </location>
</feature>
<dbReference type="InterPro" id="IPR014720">
    <property type="entry name" value="dsRBD_dom"/>
</dbReference>
<dbReference type="PROSITE" id="PS50137">
    <property type="entry name" value="DS_RBD"/>
    <property type="match status" value="1"/>
</dbReference>
<dbReference type="GO" id="GO:0006397">
    <property type="term" value="P:mRNA processing"/>
    <property type="evidence" value="ECO:0007669"/>
    <property type="project" value="UniProtKB-UniRule"/>
</dbReference>
<dbReference type="PATRIC" id="fig|443610.3.peg.993"/>
<dbReference type="PANTHER" id="PTHR11207:SF0">
    <property type="entry name" value="RIBONUCLEASE 3"/>
    <property type="match status" value="1"/>
</dbReference>
<keyword evidence="4 9" id="KW-0507">mRNA processing</keyword>
<dbReference type="GO" id="GO:0046872">
    <property type="term" value="F:metal ion binding"/>
    <property type="evidence" value="ECO:0007669"/>
    <property type="project" value="UniProtKB-KW"/>
</dbReference>
<dbReference type="Proteomes" id="UP000033632">
    <property type="component" value="Unassembled WGS sequence"/>
</dbReference>
<dbReference type="PROSITE" id="PS00517">
    <property type="entry name" value="RNASE_3_1"/>
    <property type="match status" value="1"/>
</dbReference>
<feature type="domain" description="DRBM" evidence="10">
    <location>
        <begin position="161"/>
        <end position="225"/>
    </location>
</feature>
<keyword evidence="3 9" id="KW-0698">rRNA processing</keyword>
<dbReference type="EMBL" id="JZEX01000119">
    <property type="protein sequence ID" value="KKB11360.1"/>
    <property type="molecule type" value="Genomic_DNA"/>
</dbReference>
<keyword evidence="9" id="KW-0963">Cytoplasm</keyword>
<keyword evidence="7 9" id="KW-0378">Hydrolase</keyword>
<evidence type="ECO:0000256" key="9">
    <source>
        <dbReference type="HAMAP-Rule" id="MF_00104"/>
    </source>
</evidence>
<dbReference type="HAMAP" id="MF_00104">
    <property type="entry name" value="RNase_III"/>
    <property type="match status" value="1"/>
</dbReference>
<name>A0A0F5FRZ6_9HYPH</name>
<dbReference type="SMART" id="SM00358">
    <property type="entry name" value="DSRM"/>
    <property type="match status" value="1"/>
</dbReference>
<comment type="catalytic activity">
    <reaction evidence="1 9">
        <text>Endonucleolytic cleavage to 5'-phosphomonoester.</text>
        <dbReference type="EC" id="3.1.26.3"/>
    </reaction>
</comment>
<dbReference type="InterPro" id="IPR036389">
    <property type="entry name" value="RNase_III_sf"/>
</dbReference>
<organism evidence="12 13">
    <name type="scientific">Devosia geojensis</name>
    <dbReference type="NCBI Taxonomy" id="443610"/>
    <lineage>
        <taxon>Bacteria</taxon>
        <taxon>Pseudomonadati</taxon>
        <taxon>Pseudomonadota</taxon>
        <taxon>Alphaproteobacteria</taxon>
        <taxon>Hyphomicrobiales</taxon>
        <taxon>Devosiaceae</taxon>
        <taxon>Devosia</taxon>
    </lineage>
</organism>
<accession>A0A0F5FRZ6</accession>
<dbReference type="GO" id="GO:0003725">
    <property type="term" value="F:double-stranded RNA binding"/>
    <property type="evidence" value="ECO:0007669"/>
    <property type="project" value="TreeGrafter"/>
</dbReference>
<evidence type="ECO:0000256" key="6">
    <source>
        <dbReference type="ARBA" id="ARBA00022759"/>
    </source>
</evidence>
<feature type="active site" evidence="9">
    <location>
        <position position="53"/>
    </location>
</feature>
<dbReference type="SUPFAM" id="SSF69065">
    <property type="entry name" value="RNase III domain-like"/>
    <property type="match status" value="1"/>
</dbReference>